<evidence type="ECO:0000313" key="9">
    <source>
        <dbReference type="Proteomes" id="UP000727490"/>
    </source>
</evidence>
<evidence type="ECO:0000256" key="1">
    <source>
        <dbReference type="ARBA" id="ARBA00004948"/>
    </source>
</evidence>
<dbReference type="EMBL" id="RPHB01000009">
    <property type="protein sequence ID" value="MBW3469706.1"/>
    <property type="molecule type" value="Genomic_DNA"/>
</dbReference>
<dbReference type="CDD" id="cd01169">
    <property type="entry name" value="HMPP_kinase"/>
    <property type="match status" value="1"/>
</dbReference>
<sequence length="276" mass="29763">MKKSYLPVLTIAGSDSSGGAGIQADLKTFSALGCYGMSVITATTAQNTTGVWSIHAIPVQHIREQLEAIMEDIPPLAVKIGMVNHPEVARCIADLLAKHPEIPVVFDPVMVATSGDRLIEFDTIQVLKETLFPICTLLTPNLDEATILTGIDIGETEHMEEAAKNIIEAGCKAVLIKGGHLKNEVVTDLLCQKEQDPIKMQSEYIHTQNLHGTGCTLSSAIAAELAKGNPLPKAVKNARTYIIGAIESGKDIHIGQGHGPLNHFYNPHKQIIHEMD</sequence>
<keyword evidence="9" id="KW-1185">Reference proteome</keyword>
<keyword evidence="3 8" id="KW-0808">Transferase</keyword>
<comment type="pathway">
    <text evidence="1">Cofactor biosynthesis; thiamine diphosphate biosynthesis.</text>
</comment>
<dbReference type="Proteomes" id="UP000727490">
    <property type="component" value="Unassembled WGS sequence"/>
</dbReference>
<dbReference type="GO" id="GO:0005829">
    <property type="term" value="C:cytosol"/>
    <property type="evidence" value="ECO:0007669"/>
    <property type="project" value="TreeGrafter"/>
</dbReference>
<name>A0A951MCU0_9BACT</name>
<dbReference type="NCBIfam" id="TIGR00097">
    <property type="entry name" value="HMP-P_kinase"/>
    <property type="match status" value="1"/>
</dbReference>
<evidence type="ECO:0000256" key="3">
    <source>
        <dbReference type="ARBA" id="ARBA00022679"/>
    </source>
</evidence>
<evidence type="ECO:0000256" key="5">
    <source>
        <dbReference type="ARBA" id="ARBA00022777"/>
    </source>
</evidence>
<dbReference type="Pfam" id="PF08543">
    <property type="entry name" value="Phos_pyr_kin"/>
    <property type="match status" value="1"/>
</dbReference>
<evidence type="ECO:0000259" key="7">
    <source>
        <dbReference type="Pfam" id="PF08543"/>
    </source>
</evidence>
<evidence type="ECO:0000256" key="2">
    <source>
        <dbReference type="ARBA" id="ARBA00012135"/>
    </source>
</evidence>
<dbReference type="PANTHER" id="PTHR20858">
    <property type="entry name" value="PHOSPHOMETHYLPYRIMIDINE KINASE"/>
    <property type="match status" value="1"/>
</dbReference>
<evidence type="ECO:0000256" key="4">
    <source>
        <dbReference type="ARBA" id="ARBA00022741"/>
    </source>
</evidence>
<comment type="caution">
    <text evidence="8">The sequence shown here is derived from an EMBL/GenBank/DDBJ whole genome shotgun (WGS) entry which is preliminary data.</text>
</comment>
<dbReference type="GO" id="GO:0008902">
    <property type="term" value="F:hydroxymethylpyrimidine kinase activity"/>
    <property type="evidence" value="ECO:0007669"/>
    <property type="project" value="UniProtKB-EC"/>
</dbReference>
<evidence type="ECO:0000313" key="8">
    <source>
        <dbReference type="EMBL" id="MBW3469706.1"/>
    </source>
</evidence>
<dbReference type="InterPro" id="IPR013749">
    <property type="entry name" value="PM/HMP-P_kinase-1"/>
</dbReference>
<organism evidence="8 9">
    <name type="scientific">Arthrospiribacter ruber</name>
    <dbReference type="NCBI Taxonomy" id="2487934"/>
    <lineage>
        <taxon>Bacteria</taxon>
        <taxon>Pseudomonadati</taxon>
        <taxon>Bacteroidota</taxon>
        <taxon>Cytophagia</taxon>
        <taxon>Cytophagales</taxon>
        <taxon>Cyclobacteriaceae</taxon>
        <taxon>Arthrospiribacter</taxon>
    </lineage>
</organism>
<keyword evidence="5 8" id="KW-0418">Kinase</keyword>
<protein>
    <recommendedName>
        <fullName evidence="2">hydroxymethylpyrimidine kinase</fullName>
        <ecNumber evidence="2">2.7.1.49</ecNumber>
    </recommendedName>
</protein>
<evidence type="ECO:0000256" key="6">
    <source>
        <dbReference type="ARBA" id="ARBA00022840"/>
    </source>
</evidence>
<dbReference type="PANTHER" id="PTHR20858:SF17">
    <property type="entry name" value="HYDROXYMETHYLPYRIMIDINE_PHOSPHOMETHYLPYRIMIDINE KINASE THI20-RELATED"/>
    <property type="match status" value="1"/>
</dbReference>
<accession>A0A951MCU0</accession>
<keyword evidence="6" id="KW-0067">ATP-binding</keyword>
<dbReference type="AlphaFoldDB" id="A0A951MCU0"/>
<feature type="domain" description="Pyridoxamine kinase/Phosphomethylpyrimidine kinase" evidence="7">
    <location>
        <begin position="15"/>
        <end position="262"/>
    </location>
</feature>
<proteinExistence type="predicted"/>
<keyword evidence="4" id="KW-0547">Nucleotide-binding</keyword>
<dbReference type="RefSeq" id="WP_219292993.1">
    <property type="nucleotide sequence ID" value="NZ_RPHB01000009.1"/>
</dbReference>
<dbReference type="FunFam" id="3.40.1190.20:FF:000003">
    <property type="entry name" value="Phosphomethylpyrimidine kinase ThiD"/>
    <property type="match status" value="1"/>
</dbReference>
<reference evidence="8 9" key="1">
    <citation type="journal article" date="2020" name="Syst. Appl. Microbiol.">
        <title>Arthrospiribacter ruber gen. nov., sp. nov., a novel bacterium isolated from Arthrospira cultures.</title>
        <authorList>
            <person name="Waleron M."/>
            <person name="Misztak A."/>
            <person name="Waleron M.M."/>
            <person name="Furmaniak M."/>
            <person name="Mrozik A."/>
            <person name="Waleron K."/>
        </authorList>
    </citation>
    <scope>NUCLEOTIDE SEQUENCE [LARGE SCALE GENOMIC DNA]</scope>
    <source>
        <strain evidence="8 9">DPMB0001</strain>
    </source>
</reference>
<dbReference type="GO" id="GO:0009228">
    <property type="term" value="P:thiamine biosynthetic process"/>
    <property type="evidence" value="ECO:0007669"/>
    <property type="project" value="InterPro"/>
</dbReference>
<gene>
    <name evidence="8" type="primary">thiD</name>
    <name evidence="8" type="ORF">EGN73_18070</name>
</gene>
<dbReference type="GO" id="GO:0008972">
    <property type="term" value="F:phosphomethylpyrimidine kinase activity"/>
    <property type="evidence" value="ECO:0007669"/>
    <property type="project" value="InterPro"/>
</dbReference>
<dbReference type="InterPro" id="IPR004399">
    <property type="entry name" value="HMP/HMP-P_kinase_dom"/>
</dbReference>
<dbReference type="GO" id="GO:0005524">
    <property type="term" value="F:ATP binding"/>
    <property type="evidence" value="ECO:0007669"/>
    <property type="project" value="UniProtKB-KW"/>
</dbReference>
<dbReference type="EC" id="2.7.1.49" evidence="2"/>